<dbReference type="GO" id="GO:0003964">
    <property type="term" value="F:RNA-directed DNA polymerase activity"/>
    <property type="evidence" value="ECO:0007669"/>
    <property type="project" value="UniProtKB-KW"/>
</dbReference>
<protein>
    <submittedName>
        <fullName evidence="2">Reverse transcriptase</fullName>
    </submittedName>
</protein>
<organism evidence="2 3">
    <name type="scientific">Phytophthora megakarya</name>
    <dbReference type="NCBI Taxonomy" id="4795"/>
    <lineage>
        <taxon>Eukaryota</taxon>
        <taxon>Sar</taxon>
        <taxon>Stramenopiles</taxon>
        <taxon>Oomycota</taxon>
        <taxon>Peronosporomycetes</taxon>
        <taxon>Peronosporales</taxon>
        <taxon>Peronosporaceae</taxon>
        <taxon>Phytophthora</taxon>
    </lineage>
</organism>
<dbReference type="Proteomes" id="UP000198211">
    <property type="component" value="Unassembled WGS sequence"/>
</dbReference>
<keyword evidence="2" id="KW-0548">Nucleotidyltransferase</keyword>
<evidence type="ECO:0000313" key="3">
    <source>
        <dbReference type="Proteomes" id="UP000198211"/>
    </source>
</evidence>
<name>A0A225VNQ1_9STRA</name>
<dbReference type="Pfam" id="PF00078">
    <property type="entry name" value="RVT_1"/>
    <property type="match status" value="1"/>
</dbReference>
<dbReference type="InterPro" id="IPR043128">
    <property type="entry name" value="Rev_trsase/Diguanyl_cyclase"/>
</dbReference>
<feature type="domain" description="Reverse transcriptase" evidence="1">
    <location>
        <begin position="2"/>
        <end position="76"/>
    </location>
</feature>
<evidence type="ECO:0000259" key="1">
    <source>
        <dbReference type="Pfam" id="PF00078"/>
    </source>
</evidence>
<proteinExistence type="predicted"/>
<dbReference type="InterPro" id="IPR000477">
    <property type="entry name" value="RT_dom"/>
</dbReference>
<dbReference type="InterPro" id="IPR050951">
    <property type="entry name" value="Retrovirus_Pol_polyprotein"/>
</dbReference>
<dbReference type="InterPro" id="IPR043502">
    <property type="entry name" value="DNA/RNA_pol_sf"/>
</dbReference>
<dbReference type="Gene3D" id="3.10.10.10">
    <property type="entry name" value="HIV Type 1 Reverse Transcriptase, subunit A, domain 1"/>
    <property type="match status" value="1"/>
</dbReference>
<gene>
    <name evidence="2" type="ORF">PHMEG_00021205</name>
</gene>
<evidence type="ECO:0000313" key="2">
    <source>
        <dbReference type="EMBL" id="OWZ06528.1"/>
    </source>
</evidence>
<keyword evidence="3" id="KW-1185">Reference proteome</keyword>
<keyword evidence="2" id="KW-0808">Transferase</keyword>
<keyword evidence="2" id="KW-0695">RNA-directed DNA polymerase</keyword>
<comment type="caution">
    <text evidence="2">The sequence shown here is derived from an EMBL/GenBank/DDBJ whole genome shotgun (WGS) entry which is preliminary data.</text>
</comment>
<dbReference type="Gene3D" id="3.30.70.270">
    <property type="match status" value="1"/>
</dbReference>
<sequence length="200" mass="22752">MCIDYRVVNSFIQLTNYPLPLIDDLITRFERMMAFMNLDMASGFWAVRISEKSKLISAFTCPFGHFQCVRMPFGLKRPADLPADDQKLSMGIPPKEEALVDRDALDYLRLDPQAPGDNIDTESRITPLVEQMADFRRNIPALSQMGPGLDQLCGDLDALLYRLRYWSISVSLPKSGFGKRVIPYSLTRSVLKGYVLHRKS</sequence>
<dbReference type="PANTHER" id="PTHR37984">
    <property type="entry name" value="PROTEIN CBG26694"/>
    <property type="match status" value="1"/>
</dbReference>
<dbReference type="AlphaFoldDB" id="A0A225VNQ1"/>
<dbReference type="SUPFAM" id="SSF56672">
    <property type="entry name" value="DNA/RNA polymerases"/>
    <property type="match status" value="1"/>
</dbReference>
<dbReference type="PANTHER" id="PTHR37984:SF5">
    <property type="entry name" value="PROTEIN NYNRIN-LIKE"/>
    <property type="match status" value="1"/>
</dbReference>
<dbReference type="OrthoDB" id="115435at2759"/>
<accession>A0A225VNQ1</accession>
<dbReference type="EMBL" id="NBNE01003924">
    <property type="protein sequence ID" value="OWZ06528.1"/>
    <property type="molecule type" value="Genomic_DNA"/>
</dbReference>
<reference evidence="3" key="1">
    <citation type="submission" date="2017-03" db="EMBL/GenBank/DDBJ databases">
        <title>Phytopthora megakarya and P. palmivora, two closely related causual agents of cacao black pod achieved similar genome size and gene model numbers by different mechanisms.</title>
        <authorList>
            <person name="Ali S."/>
            <person name="Shao J."/>
            <person name="Larry D.J."/>
            <person name="Kronmiller B."/>
            <person name="Shen D."/>
            <person name="Strem M.D."/>
            <person name="Melnick R.L."/>
            <person name="Guiltinan M.J."/>
            <person name="Tyler B.M."/>
            <person name="Meinhardt L.W."/>
            <person name="Bailey B.A."/>
        </authorList>
    </citation>
    <scope>NUCLEOTIDE SEQUENCE [LARGE SCALE GENOMIC DNA]</scope>
    <source>
        <strain evidence="3">zdho120</strain>
    </source>
</reference>